<sequence length="33" mass="3378">MILVATASTATVSWLVRITPSLLRLPAAGPSPS</sequence>
<proteinExistence type="predicted"/>
<name>X1TXY6_9ZZZZ</name>
<evidence type="ECO:0000313" key="1">
    <source>
        <dbReference type="EMBL" id="GAI96236.1"/>
    </source>
</evidence>
<comment type="caution">
    <text evidence="1">The sequence shown here is derived from an EMBL/GenBank/DDBJ whole genome shotgun (WGS) entry which is preliminary data.</text>
</comment>
<feature type="non-terminal residue" evidence="1">
    <location>
        <position position="33"/>
    </location>
</feature>
<dbReference type="AlphaFoldDB" id="X1TXY6"/>
<gene>
    <name evidence="1" type="ORF">S12H4_33155</name>
</gene>
<organism evidence="1">
    <name type="scientific">marine sediment metagenome</name>
    <dbReference type="NCBI Taxonomy" id="412755"/>
    <lineage>
        <taxon>unclassified sequences</taxon>
        <taxon>metagenomes</taxon>
        <taxon>ecological metagenomes</taxon>
    </lineage>
</organism>
<dbReference type="EMBL" id="BARW01019520">
    <property type="protein sequence ID" value="GAI96236.1"/>
    <property type="molecule type" value="Genomic_DNA"/>
</dbReference>
<accession>X1TXY6</accession>
<protein>
    <submittedName>
        <fullName evidence="1">Uncharacterized protein</fullName>
    </submittedName>
</protein>
<reference evidence="1" key="1">
    <citation type="journal article" date="2014" name="Front. Microbiol.">
        <title>High frequency of phylogenetically diverse reductive dehalogenase-homologous genes in deep subseafloor sedimentary metagenomes.</title>
        <authorList>
            <person name="Kawai M."/>
            <person name="Futagami T."/>
            <person name="Toyoda A."/>
            <person name="Takaki Y."/>
            <person name="Nishi S."/>
            <person name="Hori S."/>
            <person name="Arai W."/>
            <person name="Tsubouchi T."/>
            <person name="Morono Y."/>
            <person name="Uchiyama I."/>
            <person name="Ito T."/>
            <person name="Fujiyama A."/>
            <person name="Inagaki F."/>
            <person name="Takami H."/>
        </authorList>
    </citation>
    <scope>NUCLEOTIDE SEQUENCE</scope>
    <source>
        <strain evidence="1">Expedition CK06-06</strain>
    </source>
</reference>